<feature type="repeat" description="TPR" evidence="3">
    <location>
        <begin position="323"/>
        <end position="356"/>
    </location>
</feature>
<name>A0ABT3L3G3_9CYAN</name>
<feature type="repeat" description="TPR" evidence="3">
    <location>
        <begin position="255"/>
        <end position="288"/>
    </location>
</feature>
<dbReference type="SUPFAM" id="SSF48452">
    <property type="entry name" value="TPR-like"/>
    <property type="match status" value="2"/>
</dbReference>
<feature type="compositionally biased region" description="Pro residues" evidence="4">
    <location>
        <begin position="152"/>
        <end position="179"/>
    </location>
</feature>
<dbReference type="InterPro" id="IPR024983">
    <property type="entry name" value="CHAT_dom"/>
</dbReference>
<feature type="region of interest" description="Disordered" evidence="4">
    <location>
        <begin position="138"/>
        <end position="188"/>
    </location>
</feature>
<dbReference type="Pfam" id="PF12770">
    <property type="entry name" value="CHAT"/>
    <property type="match status" value="1"/>
</dbReference>
<dbReference type="Pfam" id="PF13414">
    <property type="entry name" value="TPR_11"/>
    <property type="match status" value="2"/>
</dbReference>
<evidence type="ECO:0000313" key="7">
    <source>
        <dbReference type="Proteomes" id="UP001526426"/>
    </source>
</evidence>
<keyword evidence="1" id="KW-0677">Repeat</keyword>
<evidence type="ECO:0000256" key="3">
    <source>
        <dbReference type="PROSITE-ProRule" id="PRU00339"/>
    </source>
</evidence>
<feature type="repeat" description="TPR" evidence="3">
    <location>
        <begin position="527"/>
        <end position="560"/>
    </location>
</feature>
<evidence type="ECO:0000256" key="4">
    <source>
        <dbReference type="SAM" id="MobiDB-lite"/>
    </source>
</evidence>
<dbReference type="PROSITE" id="PS50293">
    <property type="entry name" value="TPR_REGION"/>
    <property type="match status" value="3"/>
</dbReference>
<dbReference type="InterPro" id="IPR051685">
    <property type="entry name" value="Ycf3/AcsC/BcsC/TPR_MFPF"/>
</dbReference>
<dbReference type="EMBL" id="JAIHOM010000019">
    <property type="protein sequence ID" value="MCW6035727.1"/>
    <property type="molecule type" value="Genomic_DNA"/>
</dbReference>
<dbReference type="PANTHER" id="PTHR44943:SF8">
    <property type="entry name" value="TPR REPEAT-CONTAINING PROTEIN MJ0263"/>
    <property type="match status" value="1"/>
</dbReference>
<comment type="caution">
    <text evidence="6">The sequence shown here is derived from an EMBL/GenBank/DDBJ whole genome shotgun (WGS) entry which is preliminary data.</text>
</comment>
<feature type="region of interest" description="Disordered" evidence="4">
    <location>
        <begin position="13"/>
        <end position="35"/>
    </location>
</feature>
<dbReference type="InterPro" id="IPR011990">
    <property type="entry name" value="TPR-like_helical_dom_sf"/>
</dbReference>
<reference evidence="6 7" key="1">
    <citation type="submission" date="2021-08" db="EMBL/GenBank/DDBJ databases">
        <title>Draft genome sequence of Spirulina subsalsa with high tolerance to salinity and hype-accumulation of phycocyanin.</title>
        <authorList>
            <person name="Pei H."/>
            <person name="Jiang L."/>
        </authorList>
    </citation>
    <scope>NUCLEOTIDE SEQUENCE [LARGE SCALE GENOMIC DNA]</scope>
    <source>
        <strain evidence="6 7">FACHB-351</strain>
    </source>
</reference>
<protein>
    <submittedName>
        <fullName evidence="6">Tetratricopeptide repeat protein</fullName>
    </submittedName>
</protein>
<feature type="region of interest" description="Disordered" evidence="4">
    <location>
        <begin position="1002"/>
        <end position="1036"/>
    </location>
</feature>
<keyword evidence="2 3" id="KW-0802">TPR repeat</keyword>
<dbReference type="Pfam" id="PF00515">
    <property type="entry name" value="TPR_1"/>
    <property type="match status" value="2"/>
</dbReference>
<organism evidence="6 7">
    <name type="scientific">Spirulina subsalsa FACHB-351</name>
    <dbReference type="NCBI Taxonomy" id="234711"/>
    <lineage>
        <taxon>Bacteria</taxon>
        <taxon>Bacillati</taxon>
        <taxon>Cyanobacteriota</taxon>
        <taxon>Cyanophyceae</taxon>
        <taxon>Spirulinales</taxon>
        <taxon>Spirulinaceae</taxon>
        <taxon>Spirulina</taxon>
    </lineage>
</organism>
<evidence type="ECO:0000256" key="2">
    <source>
        <dbReference type="ARBA" id="ARBA00022803"/>
    </source>
</evidence>
<feature type="repeat" description="TPR" evidence="3">
    <location>
        <begin position="425"/>
        <end position="458"/>
    </location>
</feature>
<keyword evidence="7" id="KW-1185">Reference proteome</keyword>
<feature type="repeat" description="TPR" evidence="3">
    <location>
        <begin position="357"/>
        <end position="390"/>
    </location>
</feature>
<dbReference type="PROSITE" id="PS50005">
    <property type="entry name" value="TPR"/>
    <property type="match status" value="7"/>
</dbReference>
<evidence type="ECO:0000313" key="6">
    <source>
        <dbReference type="EMBL" id="MCW6035727.1"/>
    </source>
</evidence>
<dbReference type="Pfam" id="PF13432">
    <property type="entry name" value="TPR_16"/>
    <property type="match status" value="1"/>
</dbReference>
<evidence type="ECO:0000256" key="1">
    <source>
        <dbReference type="ARBA" id="ARBA00022737"/>
    </source>
</evidence>
<feature type="repeat" description="TPR" evidence="3">
    <location>
        <begin position="289"/>
        <end position="322"/>
    </location>
</feature>
<dbReference type="InterPro" id="IPR019734">
    <property type="entry name" value="TPR_rpt"/>
</dbReference>
<sequence length="1275" mass="143241">MLKWLKNLSQQLNPQTHMHPEDVPEAAEEAAEESTQPLTDKDYEFLFTQLLEGVGHGWQPIRVQRFFEALESRGTIEQWVEWLQRYGAKILASSNSNQDLARRLVALGEVTRSLPQYQKVGETAGGIGRLLVARESQGDSDTWQYSDSPVYRPQPDPPPSSEPETVLPPPPSSGIPPLNPQTIPTGDNRTITLDELLVRLQQDENLVQQVAQRLGLQSNDPQEIIQELVRQINQRNAAQGIPATSPPPVSSSDAAEAAFNQGVQFYEVGSFEQAIAAWEKAIELKPDYYQAWGNRGLGLKNLSRYSEAIESYDRAIGLKPDFHKAWYNRGLALDELGRYEEAIASYDQVLQIKPDFHKAWYSRGNSLDNIGRYEEAVACYDRAIDLKSDFYKAWSSRGNAQKSRGMYEEAVMSYDGALRLKLDDPEIWYNRGLALASLGREQEAIASYEKALELRPNDHAVLWSRGDAKADLGLWEQALADYDRVIAVNPNFAAVWCSRANVLQTLGRNDEALMSYDQAIAHNKTLTEAWYGRANTLYQWQRYPEALDSYNHALSCEPNFDLAWKGRALTLLALNRPEEAIGCFDRCLQLAGEEWEIWSGRSRAAKRSGEADLLLMALSPVVQNDPRLNLRGYEGQLANLERGLSALSPDLYPEAWGQLQRQIALAHYQQALEEEKPQGLWQTALNCSNEALDVLTPEAFPLLTLQLWQEQIQTHLCLEQLKQAEAVHQKALSLQQNLLTSSNLNPEQQKQLSLKLAGLNALAVDLALQNGEFKQALEAAEASRNWVLSWLLDRPELRQNRLNWEAMQRLMPPQTALVYWHISPNTLTTFILKPNAPEPVVVGHTPNVVLNVVLSPSLRSRVESAKADSEASLDLLLELLGLGEEPRRKASKPDTTPQQKERTQENVDEYTAARKRLLYLKEWLGVWQEAQQDLEHFADQLPACLERLQDILQIPEIWEELEDESLSQMILIPHQDLHRLPLPALFGERVTITTLPSLQLGQASEIPESSSEDLADPWLKGEEPGTTAPTSSQPLLCLECPTAPSGSNRESLSQSSLEAALLGVIVGNMQRLDPTSISQRQCLDAIASGQGLLHLLAYTTYNTVNPLQSTLVLQGSERLTLRQLSSLSLSRYSLVTLGAAEIPVTGYPEENPDYGGVATVLNSQGVKAVLRPLWPLDPTVRLLFMVEFHRRIAHSQRATVALQQTQQWLRHLTVRQLVQWYLDRAQELETYPQSLSEELVSAARQRQEALNQGKGDLTPYAHPYYWAAFTLSGNT</sequence>
<feature type="domain" description="CHAT" evidence="5">
    <location>
        <begin position="944"/>
        <end position="1274"/>
    </location>
</feature>
<gene>
    <name evidence="6" type="ORF">K4A83_05495</name>
</gene>
<feature type="repeat" description="TPR" evidence="3">
    <location>
        <begin position="391"/>
        <end position="424"/>
    </location>
</feature>
<evidence type="ECO:0000259" key="5">
    <source>
        <dbReference type="Pfam" id="PF12770"/>
    </source>
</evidence>
<dbReference type="Proteomes" id="UP001526426">
    <property type="component" value="Unassembled WGS sequence"/>
</dbReference>
<proteinExistence type="predicted"/>
<dbReference type="Gene3D" id="1.25.40.10">
    <property type="entry name" value="Tetratricopeptide repeat domain"/>
    <property type="match status" value="5"/>
</dbReference>
<dbReference type="SMART" id="SM00028">
    <property type="entry name" value="TPR"/>
    <property type="match status" value="11"/>
</dbReference>
<dbReference type="PANTHER" id="PTHR44943">
    <property type="entry name" value="CELLULOSE SYNTHASE OPERON PROTEIN C"/>
    <property type="match status" value="1"/>
</dbReference>
<feature type="compositionally biased region" description="Acidic residues" evidence="4">
    <location>
        <begin position="23"/>
        <end position="32"/>
    </location>
</feature>
<accession>A0ABT3L3G3</accession>
<dbReference type="RefSeq" id="WP_265263442.1">
    <property type="nucleotide sequence ID" value="NZ_JAIHOM010000019.1"/>
</dbReference>
<feature type="region of interest" description="Disordered" evidence="4">
    <location>
        <begin position="886"/>
        <end position="906"/>
    </location>
</feature>